<dbReference type="InterPro" id="IPR036852">
    <property type="entry name" value="Peptidase_S8/S53_dom_sf"/>
</dbReference>
<evidence type="ECO:0000259" key="8">
    <source>
        <dbReference type="PROSITE" id="PS51829"/>
    </source>
</evidence>
<evidence type="ECO:0000256" key="3">
    <source>
        <dbReference type="ARBA" id="ARBA00022801"/>
    </source>
</evidence>
<keyword evidence="3" id="KW-0378">Hydrolase</keyword>
<dbReference type="SUPFAM" id="SSF52743">
    <property type="entry name" value="Subtilisin-like"/>
    <property type="match status" value="1"/>
</dbReference>
<dbReference type="PROSITE" id="PS51829">
    <property type="entry name" value="P_HOMO_B"/>
    <property type="match status" value="1"/>
</dbReference>
<dbReference type="InterPro" id="IPR008979">
    <property type="entry name" value="Galactose-bd-like_sf"/>
</dbReference>
<dbReference type="InterPro" id="IPR001368">
    <property type="entry name" value="TNFR/NGFR_Cys_rich_reg"/>
</dbReference>
<dbReference type="SUPFAM" id="SSF49785">
    <property type="entry name" value="Galactose-binding domain-like"/>
    <property type="match status" value="1"/>
</dbReference>
<dbReference type="PROSITE" id="PS00138">
    <property type="entry name" value="SUBTILASE_SER"/>
    <property type="match status" value="1"/>
</dbReference>
<dbReference type="PANTHER" id="PTHR42884">
    <property type="entry name" value="PROPROTEIN CONVERTASE SUBTILISIN/KEXIN-RELATED"/>
    <property type="match status" value="1"/>
</dbReference>
<dbReference type="InterPro" id="IPR000209">
    <property type="entry name" value="Peptidase_S8/S53_dom"/>
</dbReference>
<comment type="similarity">
    <text evidence="6">Belongs to the peptidase S8 family.</text>
</comment>
<dbReference type="Pfam" id="PF01483">
    <property type="entry name" value="P_proprotein"/>
    <property type="match status" value="1"/>
</dbReference>
<proteinExistence type="inferred from homology"/>
<feature type="domain" description="P/Homo B" evidence="8">
    <location>
        <begin position="187"/>
        <end position="324"/>
    </location>
</feature>
<dbReference type="InterPro" id="IPR023828">
    <property type="entry name" value="Peptidase_S8_Ser-AS"/>
</dbReference>
<name>A0ABN7SHH1_OIKDI</name>
<dbReference type="Gene3D" id="3.40.50.200">
    <property type="entry name" value="Peptidase S8/S53 domain"/>
    <property type="match status" value="1"/>
</dbReference>
<reference evidence="9 10" key="1">
    <citation type="submission" date="2021-04" db="EMBL/GenBank/DDBJ databases">
        <authorList>
            <person name="Bliznina A."/>
        </authorList>
    </citation>
    <scope>NUCLEOTIDE SEQUENCE [LARGE SCALE GENOMIC DNA]</scope>
</reference>
<dbReference type="SMART" id="SM00261">
    <property type="entry name" value="FU"/>
    <property type="match status" value="5"/>
</dbReference>
<dbReference type="InterPro" id="IPR006212">
    <property type="entry name" value="Furin_repeat"/>
</dbReference>
<evidence type="ECO:0000313" key="10">
    <source>
        <dbReference type="Proteomes" id="UP001158576"/>
    </source>
</evidence>
<dbReference type="Pfam" id="PF00757">
    <property type="entry name" value="Furin-like"/>
    <property type="match status" value="1"/>
</dbReference>
<accession>A0ABN7SHH1</accession>
<dbReference type="Gene3D" id="2.60.120.260">
    <property type="entry name" value="Galactose-binding domain-like"/>
    <property type="match status" value="1"/>
</dbReference>
<keyword evidence="4" id="KW-0720">Serine protease</keyword>
<organism evidence="9 10">
    <name type="scientific">Oikopleura dioica</name>
    <name type="common">Tunicate</name>
    <dbReference type="NCBI Taxonomy" id="34765"/>
    <lineage>
        <taxon>Eukaryota</taxon>
        <taxon>Metazoa</taxon>
        <taxon>Chordata</taxon>
        <taxon>Tunicata</taxon>
        <taxon>Appendicularia</taxon>
        <taxon>Copelata</taxon>
        <taxon>Oikopleuridae</taxon>
        <taxon>Oikopleura</taxon>
    </lineage>
</organism>
<gene>
    <name evidence="9" type="ORF">OKIOD_LOCUS7185</name>
</gene>
<dbReference type="PANTHER" id="PTHR42884:SF31">
    <property type="entry name" value="PROPROTEIN CONVERTASE SUBTILISIN_KEXIN TYPE 5"/>
    <property type="match status" value="1"/>
</dbReference>
<feature type="domain" description="TNFR-Cys" evidence="7">
    <location>
        <begin position="501"/>
        <end position="547"/>
    </location>
</feature>
<comment type="caution">
    <text evidence="5">Lacks conserved residue(s) required for the propagation of feature annotation.</text>
</comment>
<keyword evidence="2" id="KW-0165">Cleavage on pair of basic residues</keyword>
<dbReference type="PROSITE" id="PS51892">
    <property type="entry name" value="SUBTILASE"/>
    <property type="match status" value="1"/>
</dbReference>
<evidence type="ECO:0000256" key="6">
    <source>
        <dbReference type="PROSITE-ProRule" id="PRU01240"/>
    </source>
</evidence>
<dbReference type="Proteomes" id="UP001158576">
    <property type="component" value="Chromosome XSR"/>
</dbReference>
<evidence type="ECO:0000256" key="1">
    <source>
        <dbReference type="ARBA" id="ARBA00022670"/>
    </source>
</evidence>
<evidence type="ECO:0000256" key="5">
    <source>
        <dbReference type="PROSITE-ProRule" id="PRU00206"/>
    </source>
</evidence>
<protein>
    <submittedName>
        <fullName evidence="9">Oidioi.mRNA.OKI2018_I69.XSR.g15627.t1.cds</fullName>
    </submittedName>
</protein>
<keyword evidence="1" id="KW-0645">Protease</keyword>
<dbReference type="SUPFAM" id="SSF57184">
    <property type="entry name" value="Growth factor receptor domain"/>
    <property type="match status" value="3"/>
</dbReference>
<dbReference type="InterPro" id="IPR009030">
    <property type="entry name" value="Growth_fac_rcpt_cys_sf"/>
</dbReference>
<dbReference type="Gene3D" id="2.10.220.10">
    <property type="entry name" value="Hormone Receptor, Insulin-like Growth Factor Receptor 1, Chain A, domain 2"/>
    <property type="match status" value="3"/>
</dbReference>
<dbReference type="EMBL" id="OU015569">
    <property type="protein sequence ID" value="CAG5098392.1"/>
    <property type="molecule type" value="Genomic_DNA"/>
</dbReference>
<dbReference type="InterPro" id="IPR006211">
    <property type="entry name" value="Furin-like_Cys-rich_dom"/>
</dbReference>
<feature type="repeat" description="TNFR-Cys" evidence="5">
    <location>
        <begin position="501"/>
        <end position="547"/>
    </location>
</feature>
<dbReference type="Pfam" id="PF00082">
    <property type="entry name" value="Peptidase_S8"/>
    <property type="match status" value="1"/>
</dbReference>
<evidence type="ECO:0000256" key="2">
    <source>
        <dbReference type="ARBA" id="ARBA00022685"/>
    </source>
</evidence>
<evidence type="ECO:0000259" key="7">
    <source>
        <dbReference type="PROSITE" id="PS50050"/>
    </source>
</evidence>
<dbReference type="CDD" id="cd00064">
    <property type="entry name" value="FU"/>
    <property type="match status" value="4"/>
</dbReference>
<dbReference type="PROSITE" id="PS50050">
    <property type="entry name" value="TNFR_NGFR_2"/>
    <property type="match status" value="1"/>
</dbReference>
<sequence>MTTTFSSGEGNEGSIYTTDLNAYCTSEHTGTSASAPFGAAIIALALEANPQLNWRDMQHLIVRSSSSSGFVARQKTTEFETNGAGFAVSHVFGFGLLDAYALVSIAKTWRTVPQQRICSIQSIPIQRTAYNQPNNKCRSNNFHFNNCHSQCNGGCCGPKETDCVYCSNFIESDGVTCVAQCPPGYEVLATARAAKQCQKADRIIRPRKETRHYINVRRNSCKASDSVRFLEHTILELTIEHSRRGDLEIKLRSPKGTLSTLLERRSFDRSAKGFQKWKFMSVHFWGEDPEGIWVLTILDVPSQRNQQIGFLEEFTLHLHGTSTHPQPGWTMPPLLPKTRQIQGVQREDFHSAIDSSPLNHNCASFQNHNCHEFCTGGCCGPHPLQCRFCKHAMSKDGSTCLQQCPYRQFLNSKRQCQDCQHPCDHCANQPDVCTRCVAGYTSDGRGGCDKECELGEYTHPETHECRKCHPSCSRCSGPYANECRACTSEFTFLEAGVCRTRCQDGFYPDLSTHVCNKCHDDCKTCTGGSARDCTSCHYNSLVQNGQCLQTECEDMMKVNLCYNVLEFCEVAVVADYCCSTCRTNRLANRNRRALENSP</sequence>
<dbReference type="InterPro" id="IPR002884">
    <property type="entry name" value="P_dom"/>
</dbReference>
<evidence type="ECO:0000313" key="9">
    <source>
        <dbReference type="EMBL" id="CAG5098392.1"/>
    </source>
</evidence>
<evidence type="ECO:0000256" key="4">
    <source>
        <dbReference type="ARBA" id="ARBA00022825"/>
    </source>
</evidence>
<keyword evidence="10" id="KW-1185">Reference proteome</keyword>